<gene>
    <name evidence="1" type="ORF">SAMN05660282_00516</name>
</gene>
<evidence type="ECO:0000313" key="1">
    <source>
        <dbReference type="EMBL" id="SFG29218.1"/>
    </source>
</evidence>
<evidence type="ECO:0000313" key="2">
    <source>
        <dbReference type="Proteomes" id="UP000199065"/>
    </source>
</evidence>
<dbReference type="OrthoDB" id="4426143at2"/>
<dbReference type="AlphaFoldDB" id="A0A1I2QLQ5"/>
<keyword evidence="2" id="KW-1185">Reference proteome</keyword>
<name>A0A1I2QLQ5_9CORY</name>
<sequence>MQRLAAELRHRELTQEIFDIGDEVAAYIENLVEAIEDYDAELVADCLAELDEIIADARHDARMISAELPGLRHALTSGLRAGVMSARTIPSDRENVAEPILLGAKELLEAHPVEGTPVVVAELKEALIQRTATTVAQLQHLVAWILDMAERTADDPENLNLGQACSRAAQIAHYAAQGWRIAVTEAHPGVARTMRGHKPPQFLNERARIDAIVAKVAARRRSNAAGAGAAS</sequence>
<proteinExistence type="predicted"/>
<dbReference type="Proteomes" id="UP000199065">
    <property type="component" value="Unassembled WGS sequence"/>
</dbReference>
<protein>
    <submittedName>
        <fullName evidence="1">Uncharacterized protein</fullName>
    </submittedName>
</protein>
<dbReference type="RefSeq" id="WP_092284097.1">
    <property type="nucleotide sequence ID" value="NZ_FOPJ01000002.1"/>
</dbReference>
<dbReference type="STRING" id="185761.SAMN05660282_00516"/>
<dbReference type="EMBL" id="FOPJ01000002">
    <property type="protein sequence ID" value="SFG29218.1"/>
    <property type="molecule type" value="Genomic_DNA"/>
</dbReference>
<reference evidence="1 2" key="1">
    <citation type="submission" date="2016-10" db="EMBL/GenBank/DDBJ databases">
        <authorList>
            <person name="de Groot N.N."/>
        </authorList>
    </citation>
    <scope>NUCLEOTIDE SEQUENCE [LARGE SCALE GENOMIC DNA]</scope>
    <source>
        <strain>J11</strain>
        <strain evidence="2">PG 39</strain>
    </source>
</reference>
<accession>A0A1I2QLQ5</accession>
<organism evidence="1 2">
    <name type="scientific">Corynebacterium spheniscorum</name>
    <dbReference type="NCBI Taxonomy" id="185761"/>
    <lineage>
        <taxon>Bacteria</taxon>
        <taxon>Bacillati</taxon>
        <taxon>Actinomycetota</taxon>
        <taxon>Actinomycetes</taxon>
        <taxon>Mycobacteriales</taxon>
        <taxon>Corynebacteriaceae</taxon>
        <taxon>Corynebacterium</taxon>
    </lineage>
</organism>